<feature type="transmembrane region" description="Helical" evidence="7">
    <location>
        <begin position="138"/>
        <end position="161"/>
    </location>
</feature>
<protein>
    <recommendedName>
        <fullName evidence="7">TRAP transporter large permease protein</fullName>
    </recommendedName>
</protein>
<dbReference type="Proteomes" id="UP000001929">
    <property type="component" value="Chromosome"/>
</dbReference>
<accession>Q2RS58</accession>
<feature type="transmembrane region" description="Helical" evidence="7">
    <location>
        <begin position="395"/>
        <end position="420"/>
    </location>
</feature>
<dbReference type="PANTHER" id="PTHR33362">
    <property type="entry name" value="SIALIC ACID TRAP TRANSPORTER PERMEASE PROTEIN SIAT-RELATED"/>
    <property type="match status" value="1"/>
</dbReference>
<dbReference type="EMBL" id="CP000230">
    <property type="protein sequence ID" value="ABC23037.1"/>
    <property type="molecule type" value="Genomic_DNA"/>
</dbReference>
<evidence type="ECO:0000256" key="1">
    <source>
        <dbReference type="ARBA" id="ARBA00004429"/>
    </source>
</evidence>
<feature type="transmembrane region" description="Helical" evidence="7">
    <location>
        <begin position="313"/>
        <end position="343"/>
    </location>
</feature>
<keyword evidence="2" id="KW-1003">Cell membrane</keyword>
<dbReference type="eggNOG" id="COG1593">
    <property type="taxonomic scope" value="Bacteria"/>
</dbReference>
<keyword evidence="4 7" id="KW-0812">Transmembrane</keyword>
<dbReference type="Pfam" id="PF06808">
    <property type="entry name" value="DctM"/>
    <property type="match status" value="1"/>
</dbReference>
<proteinExistence type="inferred from homology"/>
<evidence type="ECO:0000256" key="5">
    <source>
        <dbReference type="ARBA" id="ARBA00022989"/>
    </source>
</evidence>
<dbReference type="InterPro" id="IPR010656">
    <property type="entry name" value="DctM"/>
</dbReference>
<evidence type="ECO:0000256" key="2">
    <source>
        <dbReference type="ARBA" id="ARBA00022475"/>
    </source>
</evidence>
<dbReference type="GO" id="GO:0022857">
    <property type="term" value="F:transmembrane transporter activity"/>
    <property type="evidence" value="ECO:0007669"/>
    <property type="project" value="UniProtKB-UniRule"/>
</dbReference>
<comment type="subunit">
    <text evidence="7">The complex comprises the extracytoplasmic solute receptor protein and the two transmembrane proteins.</text>
</comment>
<keyword evidence="10" id="KW-1185">Reference proteome</keyword>
<feature type="transmembrane region" description="Helical" evidence="7">
    <location>
        <begin position="355"/>
        <end position="375"/>
    </location>
</feature>
<dbReference type="PIRSF" id="PIRSF006066">
    <property type="entry name" value="HI0050"/>
    <property type="match status" value="1"/>
</dbReference>
<comment type="caution">
    <text evidence="7">Lacks conserved residue(s) required for the propagation of feature annotation.</text>
</comment>
<evidence type="ECO:0000256" key="6">
    <source>
        <dbReference type="ARBA" id="ARBA00023136"/>
    </source>
</evidence>
<feature type="transmembrane region" description="Helical" evidence="7">
    <location>
        <begin position="47"/>
        <end position="68"/>
    </location>
</feature>
<feature type="transmembrane region" description="Helical" evidence="7">
    <location>
        <begin position="167"/>
        <end position="192"/>
    </location>
</feature>
<keyword evidence="5 7" id="KW-1133">Transmembrane helix</keyword>
<sequence>MATLSLFAVFLGLTLLGAPLAVALGLAGSVAILEAQLGILSVPTTVYAGIAKYPLLAIPVFILAGLIFERVGVARQLVSFASSIVGARNGGLAIVAVLVCMVMGGISGSGPADAAAVATVMIPSLHKAGYPKAFSASVIAAGAATAILIPPSVAFIIYSVLVPQASVPALFAGGLIPGLLAGLSLLAPIVYLSRRHGFGMADSGPRPGFWVSLKGAIWGLLAPVIILGGLRLGLFTPTEAAVVAVFYGLFVGVFILRTLSGRMLIDMLADAAEMSGVVLLIIALASVFAWAGSTLGAFDAVAGAALQATDNEVVVLLMLNLLLLGLGMVLDAVSIFLILLPLLVPFMEAFHWDPVWFGVMVTMNLAVGQFTPPMAVNLMVTTRIAGVRMEAATGWTLWFVGAMIVALMVVTFVPELTLWLPRALGYL</sequence>
<dbReference type="NCBIfam" id="TIGR00786">
    <property type="entry name" value="dctM"/>
    <property type="match status" value="1"/>
</dbReference>
<feature type="transmembrane region" description="Helical" evidence="7">
    <location>
        <begin position="271"/>
        <end position="293"/>
    </location>
</feature>
<dbReference type="HOGENOM" id="CLU_019824_4_1_5"/>
<gene>
    <name evidence="9" type="ordered locus">Rru_A2237</name>
</gene>
<keyword evidence="3 7" id="KW-0997">Cell inner membrane</keyword>
<reference evidence="9 10" key="1">
    <citation type="journal article" date="2011" name="Stand. Genomic Sci.">
        <title>Complete genome sequence of Rhodospirillum rubrum type strain (S1).</title>
        <authorList>
            <person name="Munk A.C."/>
            <person name="Copeland A."/>
            <person name="Lucas S."/>
            <person name="Lapidus A."/>
            <person name="Del Rio T.G."/>
            <person name="Barry K."/>
            <person name="Detter J.C."/>
            <person name="Hammon N."/>
            <person name="Israni S."/>
            <person name="Pitluck S."/>
            <person name="Brettin T."/>
            <person name="Bruce D."/>
            <person name="Han C."/>
            <person name="Tapia R."/>
            <person name="Gilna P."/>
            <person name="Schmutz J."/>
            <person name="Larimer F."/>
            <person name="Land M."/>
            <person name="Kyrpides N.C."/>
            <person name="Mavromatis K."/>
            <person name="Richardson P."/>
            <person name="Rohde M."/>
            <person name="Goker M."/>
            <person name="Klenk H.P."/>
            <person name="Zhang Y."/>
            <person name="Roberts G.P."/>
            <person name="Reslewic S."/>
            <person name="Schwartz D.C."/>
        </authorList>
    </citation>
    <scope>NUCLEOTIDE SEQUENCE [LARGE SCALE GENOMIC DNA]</scope>
    <source>
        <strain evidence="10">ATCC 11170 / ATH 1.1.1 / DSM 467 / LMG 4362 / NCIMB 8255 / S1</strain>
    </source>
</reference>
<evidence type="ECO:0000259" key="8">
    <source>
        <dbReference type="Pfam" id="PF06808"/>
    </source>
</evidence>
<feature type="domain" description="TRAP C4-dicarboxylate transport system permease DctM subunit" evidence="8">
    <location>
        <begin position="7"/>
        <end position="416"/>
    </location>
</feature>
<keyword evidence="7" id="KW-0813">Transport</keyword>
<dbReference type="PATRIC" id="fig|269796.9.peg.2335"/>
<comment type="function">
    <text evidence="7">Part of the tripartite ATP-independent periplasmic (TRAP) transport system.</text>
</comment>
<name>Q2RS58_RHORT</name>
<evidence type="ECO:0000256" key="3">
    <source>
        <dbReference type="ARBA" id="ARBA00022519"/>
    </source>
</evidence>
<feature type="transmembrane region" description="Helical" evidence="7">
    <location>
        <begin position="240"/>
        <end position="259"/>
    </location>
</feature>
<dbReference type="PhylomeDB" id="Q2RS58"/>
<evidence type="ECO:0000256" key="7">
    <source>
        <dbReference type="RuleBase" id="RU369079"/>
    </source>
</evidence>
<keyword evidence="6 7" id="KW-0472">Membrane</keyword>
<feature type="transmembrane region" description="Helical" evidence="7">
    <location>
        <begin position="80"/>
        <end position="104"/>
    </location>
</feature>
<evidence type="ECO:0000256" key="4">
    <source>
        <dbReference type="ARBA" id="ARBA00022692"/>
    </source>
</evidence>
<organism evidence="9 10">
    <name type="scientific">Rhodospirillum rubrum (strain ATCC 11170 / ATH 1.1.1 / DSM 467 / LMG 4362 / NCIMB 8255 / S1)</name>
    <dbReference type="NCBI Taxonomy" id="269796"/>
    <lineage>
        <taxon>Bacteria</taxon>
        <taxon>Pseudomonadati</taxon>
        <taxon>Pseudomonadota</taxon>
        <taxon>Alphaproteobacteria</taxon>
        <taxon>Rhodospirillales</taxon>
        <taxon>Rhodospirillaceae</taxon>
        <taxon>Rhodospirillum</taxon>
    </lineage>
</organism>
<evidence type="ECO:0000313" key="9">
    <source>
        <dbReference type="EMBL" id="ABC23037.1"/>
    </source>
</evidence>
<dbReference type="EnsemblBacteria" id="ABC23037">
    <property type="protein sequence ID" value="ABC23037"/>
    <property type="gene ID" value="Rru_A2237"/>
</dbReference>
<feature type="transmembrane region" description="Helical" evidence="7">
    <location>
        <begin position="213"/>
        <end position="234"/>
    </location>
</feature>
<dbReference type="KEGG" id="rru:Rru_A2237"/>
<dbReference type="RefSeq" id="WP_011389892.1">
    <property type="nucleotide sequence ID" value="NC_007643.1"/>
</dbReference>
<dbReference type="GO" id="GO:0005886">
    <property type="term" value="C:plasma membrane"/>
    <property type="evidence" value="ECO:0007669"/>
    <property type="project" value="UniProtKB-SubCell"/>
</dbReference>
<comment type="similarity">
    <text evidence="7">Belongs to the TRAP transporter large permease family.</text>
</comment>
<evidence type="ECO:0000313" key="10">
    <source>
        <dbReference type="Proteomes" id="UP000001929"/>
    </source>
</evidence>
<dbReference type="STRING" id="269796.Rru_A2237"/>
<comment type="subcellular location">
    <subcellularLocation>
        <location evidence="1 7">Cell inner membrane</location>
        <topology evidence="1 7">Multi-pass membrane protein</topology>
    </subcellularLocation>
</comment>
<dbReference type="InterPro" id="IPR004681">
    <property type="entry name" value="TRAP_DctM"/>
</dbReference>
<dbReference type="AlphaFoldDB" id="Q2RS58"/>